<protein>
    <submittedName>
        <fullName evidence="4">Basic membrane lipoprotein Med (Substrate-binding protein (PBP1-ABC) superfamily)</fullName>
    </submittedName>
</protein>
<proteinExistence type="predicted"/>
<evidence type="ECO:0000313" key="4">
    <source>
        <dbReference type="EMBL" id="MBB6468514.1"/>
    </source>
</evidence>
<gene>
    <name evidence="4" type="ORF">HNQ96_004398</name>
</gene>
<dbReference type="Gene3D" id="3.40.50.2300">
    <property type="match status" value="2"/>
</dbReference>
<dbReference type="InterPro" id="IPR052910">
    <property type="entry name" value="ABC-Purine-Binding"/>
</dbReference>
<reference evidence="4 5" key="1">
    <citation type="submission" date="2020-08" db="EMBL/GenBank/DDBJ databases">
        <title>Genomic Encyclopedia of Type Strains, Phase IV (KMG-IV): sequencing the most valuable type-strain genomes for metagenomic binning, comparative biology and taxonomic classification.</title>
        <authorList>
            <person name="Goeker M."/>
        </authorList>
    </citation>
    <scope>NUCLEOTIDE SEQUENCE [LARGE SCALE GENOMIC DNA]</scope>
    <source>
        <strain evidence="4 5">DSM 17454</strain>
    </source>
</reference>
<dbReference type="RefSeq" id="WP_184771098.1">
    <property type="nucleotide sequence ID" value="NZ_JACHGI010000010.1"/>
</dbReference>
<evidence type="ECO:0000313" key="5">
    <source>
        <dbReference type="Proteomes" id="UP000532373"/>
    </source>
</evidence>
<name>A0A8E1WJ02_9HYPH</name>
<feature type="chain" id="PRO_5033988571" evidence="2">
    <location>
        <begin position="30"/>
        <end position="344"/>
    </location>
</feature>
<evidence type="ECO:0000256" key="2">
    <source>
        <dbReference type="SAM" id="SignalP"/>
    </source>
</evidence>
<keyword evidence="4" id="KW-0449">Lipoprotein</keyword>
<sequence length="344" mass="37628">MFAILARRLALLAALLVAAIVVSPDRSEAAEPDKLNIAIILSAGIDNGWDGTLIEALERVKATKPHGLDITWKYTDPLWGDDAGDAMRLFAESGQYDVIWAHSTYSDQVKKLKDEFPDILFVVVGSGNEGLGGNQYWVYKRVHEPAYLLGYVAGKLSKSNKLGSVGTFPADDVNDEINAFFAGAKAANPAIERTVAFIESWYDPAKAAEYTSAQIATGADLIFQLTGNFKPCEEAKILCFGNFQDQHSFSPSTVLSSTVAHWDPDINWVVDAWWAHKAEGKPYAGNTDKHWFSMKDGGASMAPYRDLEAKLPENIRAEVEDLKARIIAGSFEVPIDVSDPKAAK</sequence>
<comment type="caution">
    <text evidence="4">The sequence shown here is derived from an EMBL/GenBank/DDBJ whole genome shotgun (WGS) entry which is preliminary data.</text>
</comment>
<accession>A0A8E1WJ02</accession>
<dbReference type="PANTHER" id="PTHR43208:SF1">
    <property type="entry name" value="ABC TRANSPORTER SUBSTRATE-BINDING PROTEIN"/>
    <property type="match status" value="1"/>
</dbReference>
<dbReference type="Pfam" id="PF02608">
    <property type="entry name" value="Bmp"/>
    <property type="match status" value="1"/>
</dbReference>
<dbReference type="CDD" id="cd06304">
    <property type="entry name" value="PBP1_BmpA_Med_PnrA-like"/>
    <property type="match status" value="1"/>
</dbReference>
<dbReference type="EMBL" id="JACHGI010000010">
    <property type="protein sequence ID" value="MBB6468514.1"/>
    <property type="molecule type" value="Genomic_DNA"/>
</dbReference>
<organism evidence="4 5">
    <name type="scientific">Aminobacter carboxidus</name>
    <dbReference type="NCBI Taxonomy" id="376165"/>
    <lineage>
        <taxon>Bacteria</taxon>
        <taxon>Pseudomonadati</taxon>
        <taxon>Pseudomonadota</taxon>
        <taxon>Alphaproteobacteria</taxon>
        <taxon>Hyphomicrobiales</taxon>
        <taxon>Phyllobacteriaceae</taxon>
        <taxon>Aminobacter</taxon>
    </lineage>
</organism>
<evidence type="ECO:0000256" key="1">
    <source>
        <dbReference type="ARBA" id="ARBA00022729"/>
    </source>
</evidence>
<evidence type="ECO:0000259" key="3">
    <source>
        <dbReference type="Pfam" id="PF02608"/>
    </source>
</evidence>
<feature type="signal peptide" evidence="2">
    <location>
        <begin position="1"/>
        <end position="29"/>
    </location>
</feature>
<feature type="domain" description="ABC transporter substrate-binding protein PnrA-like" evidence="3">
    <location>
        <begin position="37"/>
        <end position="271"/>
    </location>
</feature>
<dbReference type="Proteomes" id="UP000532373">
    <property type="component" value="Unassembled WGS sequence"/>
</dbReference>
<keyword evidence="1 2" id="KW-0732">Signal</keyword>
<dbReference type="AlphaFoldDB" id="A0A8E1WJ02"/>
<dbReference type="PANTHER" id="PTHR43208">
    <property type="entry name" value="ABC TRANSPORTER SUBSTRATE-BINDING PROTEIN"/>
    <property type="match status" value="1"/>
</dbReference>
<dbReference type="GO" id="GO:0005886">
    <property type="term" value="C:plasma membrane"/>
    <property type="evidence" value="ECO:0007669"/>
    <property type="project" value="InterPro"/>
</dbReference>
<dbReference type="InterPro" id="IPR003760">
    <property type="entry name" value="PnrA-like"/>
</dbReference>